<feature type="region of interest" description="Disordered" evidence="11">
    <location>
        <begin position="121"/>
        <end position="146"/>
    </location>
</feature>
<dbReference type="EC" id="6.1.1.4" evidence="2"/>
<dbReference type="GO" id="GO:0006429">
    <property type="term" value="P:leucyl-tRNA aminoacylation"/>
    <property type="evidence" value="ECO:0007669"/>
    <property type="project" value="InterPro"/>
</dbReference>
<dbReference type="SUPFAM" id="SSF52374">
    <property type="entry name" value="Nucleotidylyl transferase"/>
    <property type="match status" value="1"/>
</dbReference>
<dbReference type="AlphaFoldDB" id="A0AAE0N110"/>
<feature type="domain" description="Aminoacyl-tRNA synthetase class Ia" evidence="12">
    <location>
        <begin position="41"/>
        <end position="110"/>
    </location>
</feature>
<dbReference type="Gene3D" id="3.90.740.10">
    <property type="entry name" value="Valyl/Leucyl/Isoleucyl-tRNA synthetase, editing domain"/>
    <property type="match status" value="1"/>
</dbReference>
<feature type="compositionally biased region" description="Basic and acidic residues" evidence="11">
    <location>
        <begin position="121"/>
        <end position="132"/>
    </location>
</feature>
<name>A0AAE0N110_9PEZI</name>
<evidence type="ECO:0000313" key="14">
    <source>
        <dbReference type="Proteomes" id="UP001287356"/>
    </source>
</evidence>
<sequence length="504" mass="56380">MAARYDASTLKIENADNKTFEQDAPTTADIPLDSISPAALRAEKPKFFGTIAYPYTNGSLHVGHGFTISKVELATGYARMKGKRALFPLGFNCTGMAIKACADKLVREMEDFGQNFERYREDKERQDKEGIEACKPSEAPRQAEAGDVTKFKSKKSKMSAKSVKAKYQFQIMLAQGIPREDVNHFADPYHWVYIFPEAGMRDVSNFGLRVDWRPSFVTTDANPYYDFFVRWQMNRIKELGKIKFGKRYAMYSPKDGQPCLDHDRSEREGIGAQEFTAVKMKNIVYGVFNVSENEYLFLSSRAARNMAFQGIFPEWGSYTKALDLRGQDVIGPLVDAPLSAHSEGFRVLAMETVKETKGTGVVTSAPSDSPDDYATATDLVKKVAYYGIKKRWAELEIIPIIETPDYGSLIAPALVEQIEITSSKDPGLPEAKEQDKCVELNLKKQLDAGLSRDEFLGTELPFNELVVLKEMVPGLLQTSPRCKVVEIARVSGDETPPNGVLRRS</sequence>
<evidence type="ECO:0000256" key="1">
    <source>
        <dbReference type="ARBA" id="ARBA00005594"/>
    </source>
</evidence>
<dbReference type="InterPro" id="IPR014729">
    <property type="entry name" value="Rossmann-like_a/b/a_fold"/>
</dbReference>
<dbReference type="GO" id="GO:0005524">
    <property type="term" value="F:ATP binding"/>
    <property type="evidence" value="ECO:0007669"/>
    <property type="project" value="UniProtKB-KW"/>
</dbReference>
<evidence type="ECO:0000256" key="5">
    <source>
        <dbReference type="ARBA" id="ARBA00022840"/>
    </source>
</evidence>
<keyword evidence="7 10" id="KW-0030">Aminoacyl-tRNA synthetase</keyword>
<evidence type="ECO:0000256" key="3">
    <source>
        <dbReference type="ARBA" id="ARBA00022598"/>
    </source>
</evidence>
<proteinExistence type="inferred from homology"/>
<evidence type="ECO:0000256" key="9">
    <source>
        <dbReference type="ARBA" id="ARBA00047469"/>
    </source>
</evidence>
<dbReference type="InterPro" id="IPR001412">
    <property type="entry name" value="aa-tRNA-synth_I_CS"/>
</dbReference>
<organism evidence="13 14">
    <name type="scientific">Lasiosphaeria ovina</name>
    <dbReference type="NCBI Taxonomy" id="92902"/>
    <lineage>
        <taxon>Eukaryota</taxon>
        <taxon>Fungi</taxon>
        <taxon>Dikarya</taxon>
        <taxon>Ascomycota</taxon>
        <taxon>Pezizomycotina</taxon>
        <taxon>Sordariomycetes</taxon>
        <taxon>Sordariomycetidae</taxon>
        <taxon>Sordariales</taxon>
        <taxon>Lasiosphaeriaceae</taxon>
        <taxon>Lasiosphaeria</taxon>
    </lineage>
</organism>
<protein>
    <recommendedName>
        <fullName evidence="2">leucine--tRNA ligase</fullName>
        <ecNumber evidence="2">6.1.1.4</ecNumber>
    </recommendedName>
    <alternativeName>
        <fullName evidence="8">Leucyl-tRNA synthetase</fullName>
    </alternativeName>
</protein>
<keyword evidence="4 10" id="KW-0547">Nucleotide-binding</keyword>
<dbReference type="InterPro" id="IPR009008">
    <property type="entry name" value="Val/Leu/Ile-tRNA-synth_edit"/>
</dbReference>
<dbReference type="InterPro" id="IPR004493">
    <property type="entry name" value="Leu-tRNA-synth_Ia_arc/euk"/>
</dbReference>
<dbReference type="PROSITE" id="PS00178">
    <property type="entry name" value="AA_TRNA_LIGASE_I"/>
    <property type="match status" value="1"/>
</dbReference>
<evidence type="ECO:0000256" key="8">
    <source>
        <dbReference type="ARBA" id="ARBA00030520"/>
    </source>
</evidence>
<dbReference type="EMBL" id="JAULSN010000007">
    <property type="protein sequence ID" value="KAK3366717.1"/>
    <property type="molecule type" value="Genomic_DNA"/>
</dbReference>
<accession>A0AAE0N110</accession>
<dbReference type="GO" id="GO:0002161">
    <property type="term" value="F:aminoacyl-tRNA deacylase activity"/>
    <property type="evidence" value="ECO:0007669"/>
    <property type="project" value="InterPro"/>
</dbReference>
<comment type="caution">
    <text evidence="13">The sequence shown here is derived from an EMBL/GenBank/DDBJ whole genome shotgun (WGS) entry which is preliminary data.</text>
</comment>
<evidence type="ECO:0000256" key="11">
    <source>
        <dbReference type="SAM" id="MobiDB-lite"/>
    </source>
</evidence>
<evidence type="ECO:0000256" key="4">
    <source>
        <dbReference type="ARBA" id="ARBA00022741"/>
    </source>
</evidence>
<dbReference type="GO" id="GO:0004823">
    <property type="term" value="F:leucine-tRNA ligase activity"/>
    <property type="evidence" value="ECO:0007669"/>
    <property type="project" value="UniProtKB-EC"/>
</dbReference>
<dbReference type="Proteomes" id="UP001287356">
    <property type="component" value="Unassembled WGS sequence"/>
</dbReference>
<evidence type="ECO:0000256" key="10">
    <source>
        <dbReference type="RuleBase" id="RU363035"/>
    </source>
</evidence>
<evidence type="ECO:0000256" key="2">
    <source>
        <dbReference type="ARBA" id="ARBA00013164"/>
    </source>
</evidence>
<reference evidence="13" key="1">
    <citation type="journal article" date="2023" name="Mol. Phylogenet. Evol.">
        <title>Genome-scale phylogeny and comparative genomics of the fungal order Sordariales.</title>
        <authorList>
            <person name="Hensen N."/>
            <person name="Bonometti L."/>
            <person name="Westerberg I."/>
            <person name="Brannstrom I.O."/>
            <person name="Guillou S."/>
            <person name="Cros-Aarteil S."/>
            <person name="Calhoun S."/>
            <person name="Haridas S."/>
            <person name="Kuo A."/>
            <person name="Mondo S."/>
            <person name="Pangilinan J."/>
            <person name="Riley R."/>
            <person name="LaButti K."/>
            <person name="Andreopoulos B."/>
            <person name="Lipzen A."/>
            <person name="Chen C."/>
            <person name="Yan M."/>
            <person name="Daum C."/>
            <person name="Ng V."/>
            <person name="Clum A."/>
            <person name="Steindorff A."/>
            <person name="Ohm R.A."/>
            <person name="Martin F."/>
            <person name="Silar P."/>
            <person name="Natvig D.O."/>
            <person name="Lalanne C."/>
            <person name="Gautier V."/>
            <person name="Ament-Velasquez S.L."/>
            <person name="Kruys A."/>
            <person name="Hutchinson M.I."/>
            <person name="Powell A.J."/>
            <person name="Barry K."/>
            <person name="Miller A.N."/>
            <person name="Grigoriev I.V."/>
            <person name="Debuchy R."/>
            <person name="Gladieux P."/>
            <person name="Hiltunen Thoren M."/>
            <person name="Johannesson H."/>
        </authorList>
    </citation>
    <scope>NUCLEOTIDE SEQUENCE</scope>
    <source>
        <strain evidence="13">CBS 958.72</strain>
    </source>
</reference>
<comment type="catalytic activity">
    <reaction evidence="9">
        <text>tRNA(Leu) + L-leucine + ATP = L-leucyl-tRNA(Leu) + AMP + diphosphate</text>
        <dbReference type="Rhea" id="RHEA:11688"/>
        <dbReference type="Rhea" id="RHEA-COMP:9613"/>
        <dbReference type="Rhea" id="RHEA-COMP:9622"/>
        <dbReference type="ChEBI" id="CHEBI:30616"/>
        <dbReference type="ChEBI" id="CHEBI:33019"/>
        <dbReference type="ChEBI" id="CHEBI:57427"/>
        <dbReference type="ChEBI" id="CHEBI:78442"/>
        <dbReference type="ChEBI" id="CHEBI:78494"/>
        <dbReference type="ChEBI" id="CHEBI:456215"/>
        <dbReference type="EC" id="6.1.1.4"/>
    </reaction>
</comment>
<dbReference type="InterPro" id="IPR002300">
    <property type="entry name" value="aa-tRNA-synth_Ia"/>
</dbReference>
<reference evidence="13" key="2">
    <citation type="submission" date="2023-06" db="EMBL/GenBank/DDBJ databases">
        <authorList>
            <consortium name="Lawrence Berkeley National Laboratory"/>
            <person name="Haridas S."/>
            <person name="Hensen N."/>
            <person name="Bonometti L."/>
            <person name="Westerberg I."/>
            <person name="Brannstrom I.O."/>
            <person name="Guillou S."/>
            <person name="Cros-Aarteil S."/>
            <person name="Calhoun S."/>
            <person name="Kuo A."/>
            <person name="Mondo S."/>
            <person name="Pangilinan J."/>
            <person name="Riley R."/>
            <person name="Labutti K."/>
            <person name="Andreopoulos B."/>
            <person name="Lipzen A."/>
            <person name="Chen C."/>
            <person name="Yanf M."/>
            <person name="Daum C."/>
            <person name="Ng V."/>
            <person name="Clum A."/>
            <person name="Steindorff A."/>
            <person name="Ohm R."/>
            <person name="Martin F."/>
            <person name="Silar P."/>
            <person name="Natvig D."/>
            <person name="Lalanne C."/>
            <person name="Gautier V."/>
            <person name="Ament-Velasquez S.L."/>
            <person name="Kruys A."/>
            <person name="Hutchinson M.I."/>
            <person name="Powell A.J."/>
            <person name="Barry K."/>
            <person name="Miller A.N."/>
            <person name="Grigoriev I.V."/>
            <person name="Debuchy R."/>
            <person name="Gladieux P."/>
            <person name="Thoren M.H."/>
            <person name="Johannesson H."/>
        </authorList>
    </citation>
    <scope>NUCLEOTIDE SEQUENCE</scope>
    <source>
        <strain evidence="13">CBS 958.72</strain>
    </source>
</reference>
<evidence type="ECO:0000313" key="13">
    <source>
        <dbReference type="EMBL" id="KAK3366717.1"/>
    </source>
</evidence>
<gene>
    <name evidence="13" type="ORF">B0T24DRAFT_596622</name>
</gene>
<comment type="similarity">
    <text evidence="1 10">Belongs to the class-I aminoacyl-tRNA synthetase family.</text>
</comment>
<evidence type="ECO:0000259" key="12">
    <source>
        <dbReference type="Pfam" id="PF00133"/>
    </source>
</evidence>
<dbReference type="SUPFAM" id="SSF50677">
    <property type="entry name" value="ValRS/IleRS/LeuRS editing domain"/>
    <property type="match status" value="1"/>
</dbReference>
<dbReference type="PANTHER" id="PTHR45794:SF1">
    <property type="entry name" value="LEUCINE--TRNA LIGASE, CYTOPLASMIC"/>
    <property type="match status" value="1"/>
</dbReference>
<dbReference type="Pfam" id="PF00133">
    <property type="entry name" value="tRNA-synt_1"/>
    <property type="match status" value="1"/>
</dbReference>
<keyword evidence="5 10" id="KW-0067">ATP-binding</keyword>
<dbReference type="PANTHER" id="PTHR45794">
    <property type="entry name" value="LEUCYL-TRNA SYNTHETASE"/>
    <property type="match status" value="1"/>
</dbReference>
<dbReference type="Gene3D" id="3.40.50.620">
    <property type="entry name" value="HUPs"/>
    <property type="match status" value="1"/>
</dbReference>
<keyword evidence="3 10" id="KW-0436">Ligase</keyword>
<keyword evidence="14" id="KW-1185">Reference proteome</keyword>
<evidence type="ECO:0000256" key="7">
    <source>
        <dbReference type="ARBA" id="ARBA00023146"/>
    </source>
</evidence>
<keyword evidence="6 10" id="KW-0648">Protein biosynthesis</keyword>
<evidence type="ECO:0000256" key="6">
    <source>
        <dbReference type="ARBA" id="ARBA00022917"/>
    </source>
</evidence>